<evidence type="ECO:0000256" key="1">
    <source>
        <dbReference type="SAM" id="SignalP"/>
    </source>
</evidence>
<evidence type="ECO:0000259" key="3">
    <source>
        <dbReference type="Pfam" id="PF17148"/>
    </source>
</evidence>
<keyword evidence="5" id="KW-1185">Reference proteome</keyword>
<dbReference type="PANTHER" id="PTHR38478">
    <property type="entry name" value="PEPTIDASE M1A AND M12B"/>
    <property type="match status" value="1"/>
</dbReference>
<proteinExistence type="predicted"/>
<feature type="signal peptide" evidence="1">
    <location>
        <begin position="1"/>
        <end position="22"/>
    </location>
</feature>
<organism evidence="4 5">
    <name type="scientific">Cognaticolwellia beringensis</name>
    <dbReference type="NCBI Taxonomy" id="1967665"/>
    <lineage>
        <taxon>Bacteria</taxon>
        <taxon>Pseudomonadati</taxon>
        <taxon>Pseudomonadota</taxon>
        <taxon>Gammaproteobacteria</taxon>
        <taxon>Alteromonadales</taxon>
        <taxon>Colwelliaceae</taxon>
        <taxon>Cognaticolwellia</taxon>
    </lineage>
</organism>
<accession>A0A222G8J5</accession>
<protein>
    <submittedName>
        <fullName evidence="4">Peptidase</fullName>
    </submittedName>
</protein>
<gene>
    <name evidence="4" type="ORF">B5D82_10775</name>
</gene>
<dbReference type="InterPro" id="IPR034032">
    <property type="entry name" value="Zn_MMP-like_bac"/>
</dbReference>
<dbReference type="PANTHER" id="PTHR38478:SF1">
    <property type="entry name" value="ZINC DEPENDENT METALLOPROTEASE DOMAIN LIPOPROTEIN"/>
    <property type="match status" value="1"/>
</dbReference>
<dbReference type="KEGG" id="cber:B5D82_10775"/>
<dbReference type="EMBL" id="CP020465">
    <property type="protein sequence ID" value="ASP48197.1"/>
    <property type="molecule type" value="Genomic_DNA"/>
</dbReference>
<feature type="domain" description="DUF5117" evidence="3">
    <location>
        <begin position="84"/>
        <end position="278"/>
    </location>
</feature>
<feature type="chain" id="PRO_5013347515" evidence="1">
    <location>
        <begin position="23"/>
        <end position="811"/>
    </location>
</feature>
<reference evidence="4 5" key="1">
    <citation type="submission" date="2017-08" db="EMBL/GenBank/DDBJ databases">
        <title>Complete genome of Colwellia sp. NB097-1, a psychrophile bacterium ioslated from Bering Sea.</title>
        <authorList>
            <person name="Chen X."/>
        </authorList>
    </citation>
    <scope>NUCLEOTIDE SEQUENCE [LARGE SCALE GENOMIC DNA]</scope>
    <source>
        <strain evidence="4 5">NB097-1</strain>
    </source>
</reference>
<dbReference type="SUPFAM" id="SSF55486">
    <property type="entry name" value="Metalloproteases ('zincins'), catalytic domain"/>
    <property type="match status" value="1"/>
</dbReference>
<dbReference type="Proteomes" id="UP000202259">
    <property type="component" value="Chromosome"/>
</dbReference>
<evidence type="ECO:0000313" key="4">
    <source>
        <dbReference type="EMBL" id="ASP48197.1"/>
    </source>
</evidence>
<feature type="domain" description="EcxA zinc-binding" evidence="2">
    <location>
        <begin position="404"/>
        <end position="711"/>
    </location>
</feature>
<name>A0A222G8J5_9GAMM</name>
<dbReference type="InterPro" id="IPR032534">
    <property type="entry name" value="EcxA_zinc-bd"/>
</dbReference>
<evidence type="ECO:0000259" key="2">
    <source>
        <dbReference type="Pfam" id="PF16313"/>
    </source>
</evidence>
<sequence length="811" mass="90346">MKFCIRLLVLFFYCGLSLQVQAKAEESYAEFIKNMPVQQGYFSFYLDDKTGKVFLEIEQFEQEFLFQSGLPHGIGSNDIGLDRGQLGDTRLVRFEKVGDKVFLRQLNTDFRANTDNKLEQQAIDEAFASSIIWGFKVSHTAADNSKTLIDYTPFLLSDIHNLSEQLQRSKQGDYKIDSSRSGVYKKRTKAFPHNTELEATVTYTGSKAGAHLRSVTPDASAVTVNLHHSLIKLPDDNYQTRKFHPYSGFWQHSYADYASAIDEPLIKRNIPRHRLHKKNSLSTVSEAVEPIIYYLDAGVPEPVKTALLDGARWWDQAFTAIGYKNAFQVKLLPSDADPMDVRYNVIQWVHRATRGWSYGSSVIDPRTGEIIKGHVTLGSLRVRQDYLIALGLTSPFKNADTDTSAMKEMALARIRQLSAHEVGHTLGIAHNFAASVNDRASVMDYPHPLVTIDNGQVSLANAYAEDIGDWDKFVIAYGYADVETAQEAQYLNELVATTQQKGLAYVSDPDARPSSGAHATGHLWDNGKDAAKELMRVLDVRALALENFGLNSIPIGTPMSELEQVLVPIYNFHRFQVEATAKLIAGVDYGYQLRSEKFTNQQQIVPANSQQAALDALLVTLSAKTLTLPAKITALIPPKAYGYSRDRESFTSQTGITFDPISAAEASAKQVLSLLLNAERLARLQQQSMLDEDIPSVAFLLNKVVNNSIKSAPKTATQLLVQQRVNQQLVEHLIALWHSKTLVPEVKAEVYVTLVDLTQWLTDKRSTRKYKGALAHFQLLAQQINYSLAHDKSSAPASKITLPPGSPIGSY</sequence>
<dbReference type="Pfam" id="PF16313">
    <property type="entry name" value="DUF4953"/>
    <property type="match status" value="1"/>
</dbReference>
<keyword evidence="1" id="KW-0732">Signal</keyword>
<dbReference type="CDD" id="cd04276">
    <property type="entry name" value="ZnMc_MMP_like_2"/>
    <property type="match status" value="1"/>
</dbReference>
<dbReference type="InterPro" id="IPR033413">
    <property type="entry name" value="DUF5117"/>
</dbReference>
<dbReference type="Pfam" id="PF17148">
    <property type="entry name" value="DUF5117"/>
    <property type="match status" value="1"/>
</dbReference>
<dbReference type="AlphaFoldDB" id="A0A222G8J5"/>
<dbReference type="RefSeq" id="WP_081151455.1">
    <property type="nucleotide sequence ID" value="NZ_CP020465.1"/>
</dbReference>
<evidence type="ECO:0000313" key="5">
    <source>
        <dbReference type="Proteomes" id="UP000202259"/>
    </source>
</evidence>
<dbReference type="OrthoDB" id="9776599at2"/>